<dbReference type="KEGG" id="mgod:E7746_05505"/>
<evidence type="ECO:0000259" key="1">
    <source>
        <dbReference type="PROSITE" id="PS51502"/>
    </source>
</evidence>
<name>A0A4P7VGJ0_9BACT</name>
<keyword evidence="3" id="KW-1185">Reference proteome</keyword>
<dbReference type="PANTHER" id="PTHR37832">
    <property type="entry name" value="BLL2683 PROTEIN"/>
    <property type="match status" value="1"/>
</dbReference>
<dbReference type="InterPro" id="IPR013097">
    <property type="entry name" value="Dabb"/>
</dbReference>
<feature type="domain" description="Stress-response A/B barrel" evidence="1">
    <location>
        <begin position="2"/>
        <end position="95"/>
    </location>
</feature>
<dbReference type="Proteomes" id="UP000297031">
    <property type="component" value="Chromosome"/>
</dbReference>
<evidence type="ECO:0000313" key="3">
    <source>
        <dbReference type="Proteomes" id="UP000297031"/>
    </source>
</evidence>
<dbReference type="InterPro" id="IPR011008">
    <property type="entry name" value="Dimeric_a/b-barrel"/>
</dbReference>
<dbReference type="RefSeq" id="WP_136410118.1">
    <property type="nucleotide sequence ID" value="NZ_CP039393.1"/>
</dbReference>
<gene>
    <name evidence="2" type="ORF">E7746_05505</name>
</gene>
<reference evidence="2 3" key="1">
    <citation type="submission" date="2019-02" db="EMBL/GenBank/DDBJ databases">
        <title>Isolation and identification of novel species under the genus Muribaculum.</title>
        <authorList>
            <person name="Miyake S."/>
            <person name="Ding Y."/>
            <person name="Low A."/>
            <person name="Soh M."/>
            <person name="Seedorf H."/>
        </authorList>
    </citation>
    <scope>NUCLEOTIDE SEQUENCE [LARGE SCALE GENOMIC DNA]</scope>
    <source>
        <strain evidence="2 3">TLL-A4</strain>
    </source>
</reference>
<accession>A0A4P7VGJ0</accession>
<dbReference type="SUPFAM" id="SSF54909">
    <property type="entry name" value="Dimeric alpha+beta barrel"/>
    <property type="match status" value="1"/>
</dbReference>
<evidence type="ECO:0000313" key="2">
    <source>
        <dbReference type="EMBL" id="QCD35390.1"/>
    </source>
</evidence>
<dbReference type="PANTHER" id="PTHR37832:SF1">
    <property type="entry name" value="STRESS-RESPONSE A_B BARREL DOMAIN-CONTAINING PROTEIN"/>
    <property type="match status" value="1"/>
</dbReference>
<dbReference type="AlphaFoldDB" id="A0A4P7VGJ0"/>
<dbReference type="SMART" id="SM00886">
    <property type="entry name" value="Dabb"/>
    <property type="match status" value="1"/>
</dbReference>
<proteinExistence type="predicted"/>
<organism evidence="2 3">
    <name type="scientific">Muribaculum gordoncarteri</name>
    <dbReference type="NCBI Taxonomy" id="2530390"/>
    <lineage>
        <taxon>Bacteria</taxon>
        <taxon>Pseudomonadati</taxon>
        <taxon>Bacteroidota</taxon>
        <taxon>Bacteroidia</taxon>
        <taxon>Bacteroidales</taxon>
        <taxon>Muribaculaceae</taxon>
        <taxon>Muribaculum</taxon>
    </lineage>
</organism>
<protein>
    <submittedName>
        <fullName evidence="2">Dabb family protein</fullName>
    </submittedName>
</protein>
<dbReference type="Pfam" id="PF07876">
    <property type="entry name" value="Dabb"/>
    <property type="match status" value="1"/>
</dbReference>
<sequence length="97" mass="10747">MVKHIVTFKLNGTQEERRQVAESFKAALMALPEKIEVLHSMEVGINENPAEDWDVVLTAIVNTMDDVAVYAKHPAHVAAASLLAGHKESRACVDYEF</sequence>
<dbReference type="Gene3D" id="3.30.70.100">
    <property type="match status" value="1"/>
</dbReference>
<dbReference type="OrthoDB" id="9808130at2"/>
<dbReference type="PROSITE" id="PS51502">
    <property type="entry name" value="S_R_A_B_BARREL"/>
    <property type="match status" value="1"/>
</dbReference>
<dbReference type="EMBL" id="CP039393">
    <property type="protein sequence ID" value="QCD35390.1"/>
    <property type="molecule type" value="Genomic_DNA"/>
</dbReference>